<proteinExistence type="predicted"/>
<evidence type="ECO:0000313" key="2">
    <source>
        <dbReference type="Proteomes" id="UP001527925"/>
    </source>
</evidence>
<evidence type="ECO:0000313" key="1">
    <source>
        <dbReference type="EMBL" id="KAL2914858.1"/>
    </source>
</evidence>
<dbReference type="PANTHER" id="PTHR38696">
    <property type="entry name" value="MEDIATOR OF RNA POLYMERASE II TRANSCRIPTION SUBUNIT 13"/>
    <property type="match status" value="1"/>
</dbReference>
<sequence length="534" mass="58149">MLAALPPSPIVLSLDSHSLVSGDTACVSLHRSDTIRLVAPPSLSPEVLRHAIETSWPKSIHHETVAYGVQEFRLDGKPWSSRSYSSQRRALLLSIIRTLAEHRWRFLGGINSSKKLTAIDSLYFKRSAGAVSPAVFAMYMHGADCLHLAGEAATDRPESVRSALLEAVAQGWPAGGFRQGVEDGVFSIKLHDCPWGTTPSTAAVRLLLANVVRSLATVGCRVLGSCGVRYIITDDPNQQGRRVPVTDVWLFEIDGTLDQGVPPAVGLRGDVTAALPSAASARGLSQIATVTALGGDFIEVVSSPELGQSIVNLVRATWRSGIQRLGTVQRIPGAPCKPDQGAEVVTSMKLRGYIWNGDGDDSVGCRRLLLAIFTHMLHRGWRLAVAPEVCMDNFSTHTFIFERAPPMRSAQMVALAMADVGKLRLICSIDDMGSDFVYQASQAVGSAITTVPGTKGKVGRYSKAPEWGFAGMSWEPDREMTVWNRALVVNLIEYMRQAGFDLYTACRMTNKPLQCDTLVFLRQPHRQQQESSRN</sequence>
<gene>
    <name evidence="1" type="ORF">HK105_205600</name>
</gene>
<keyword evidence="2" id="KW-1185">Reference proteome</keyword>
<protein>
    <submittedName>
        <fullName evidence="1">Uncharacterized protein</fullName>
    </submittedName>
</protein>
<organism evidence="1 2">
    <name type="scientific">Polyrhizophydium stewartii</name>
    <dbReference type="NCBI Taxonomy" id="2732419"/>
    <lineage>
        <taxon>Eukaryota</taxon>
        <taxon>Fungi</taxon>
        <taxon>Fungi incertae sedis</taxon>
        <taxon>Chytridiomycota</taxon>
        <taxon>Chytridiomycota incertae sedis</taxon>
        <taxon>Chytridiomycetes</taxon>
        <taxon>Rhizophydiales</taxon>
        <taxon>Rhizophydiales incertae sedis</taxon>
        <taxon>Polyrhizophydium</taxon>
    </lineage>
</organism>
<accession>A0ABR4N5P5</accession>
<reference evidence="1 2" key="1">
    <citation type="submission" date="2023-09" db="EMBL/GenBank/DDBJ databases">
        <title>Pangenome analysis of Batrachochytrium dendrobatidis and related Chytrids.</title>
        <authorList>
            <person name="Yacoub M.N."/>
            <person name="Stajich J.E."/>
            <person name="James T.Y."/>
        </authorList>
    </citation>
    <scope>NUCLEOTIDE SEQUENCE [LARGE SCALE GENOMIC DNA]</scope>
    <source>
        <strain evidence="1 2">JEL0888</strain>
    </source>
</reference>
<dbReference type="PANTHER" id="PTHR38696:SF1">
    <property type="entry name" value="MEDIATOR OF RNA POLYMERASE II TRANSCRIPTION SUBUNIT 13"/>
    <property type="match status" value="1"/>
</dbReference>
<dbReference type="EMBL" id="JADGIZ020000029">
    <property type="protein sequence ID" value="KAL2914858.1"/>
    <property type="molecule type" value="Genomic_DNA"/>
</dbReference>
<comment type="caution">
    <text evidence="1">The sequence shown here is derived from an EMBL/GenBank/DDBJ whole genome shotgun (WGS) entry which is preliminary data.</text>
</comment>
<name>A0ABR4N5P5_9FUNG</name>
<dbReference type="Proteomes" id="UP001527925">
    <property type="component" value="Unassembled WGS sequence"/>
</dbReference>